<organism evidence="3 4">
    <name type="scientific">Haladaptatus pallidirubidus</name>
    <dbReference type="NCBI Taxonomy" id="1008152"/>
    <lineage>
        <taxon>Archaea</taxon>
        <taxon>Methanobacteriati</taxon>
        <taxon>Methanobacteriota</taxon>
        <taxon>Stenosarchaea group</taxon>
        <taxon>Halobacteria</taxon>
        <taxon>Halobacteriales</taxon>
        <taxon>Haladaptataceae</taxon>
        <taxon>Haladaptatus</taxon>
    </lineage>
</organism>
<evidence type="ECO:0000313" key="3">
    <source>
        <dbReference type="EMBL" id="GAA5050228.1"/>
    </source>
</evidence>
<name>A0AAV3UHI0_9EURY</name>
<proteinExistence type="predicted"/>
<feature type="region of interest" description="Disordered" evidence="1">
    <location>
        <begin position="1"/>
        <end position="24"/>
    </location>
</feature>
<dbReference type="EMBL" id="BAABKX010000008">
    <property type="protein sequence ID" value="GAA5050228.1"/>
    <property type="molecule type" value="Genomic_DNA"/>
</dbReference>
<dbReference type="RefSeq" id="WP_227777590.1">
    <property type="nucleotide sequence ID" value="NZ_BAABKX010000008.1"/>
</dbReference>
<sequence length="78" mass="8755">MSGNDDRRATNDQDDPTANASDLGELIPESLLPVWRRIEAIQAFRQTYGNRYTGVLEALTALALTGGYLYWLFLYLTA</sequence>
<evidence type="ECO:0000256" key="2">
    <source>
        <dbReference type="SAM" id="Phobius"/>
    </source>
</evidence>
<keyword evidence="2" id="KW-1133">Transmembrane helix</keyword>
<dbReference type="Proteomes" id="UP001501729">
    <property type="component" value="Unassembled WGS sequence"/>
</dbReference>
<evidence type="ECO:0000313" key="4">
    <source>
        <dbReference type="Proteomes" id="UP001501729"/>
    </source>
</evidence>
<feature type="compositionally biased region" description="Basic and acidic residues" evidence="1">
    <location>
        <begin position="1"/>
        <end position="11"/>
    </location>
</feature>
<keyword evidence="2" id="KW-0472">Membrane</keyword>
<protein>
    <submittedName>
        <fullName evidence="3">Uncharacterized protein</fullName>
    </submittedName>
</protein>
<gene>
    <name evidence="3" type="ORF">GCM10025751_24010</name>
</gene>
<comment type="caution">
    <text evidence="3">The sequence shown here is derived from an EMBL/GenBank/DDBJ whole genome shotgun (WGS) entry which is preliminary data.</text>
</comment>
<keyword evidence="4" id="KW-1185">Reference proteome</keyword>
<keyword evidence="2" id="KW-0812">Transmembrane</keyword>
<reference evidence="3 4" key="1">
    <citation type="journal article" date="2019" name="Int. J. Syst. Evol. Microbiol.">
        <title>The Global Catalogue of Microorganisms (GCM) 10K type strain sequencing project: providing services to taxonomists for standard genome sequencing and annotation.</title>
        <authorList>
            <consortium name="The Broad Institute Genomics Platform"/>
            <consortium name="The Broad Institute Genome Sequencing Center for Infectious Disease"/>
            <person name="Wu L."/>
            <person name="Ma J."/>
        </authorList>
    </citation>
    <scope>NUCLEOTIDE SEQUENCE [LARGE SCALE GENOMIC DNA]</scope>
    <source>
        <strain evidence="3 4">JCM 17504</strain>
    </source>
</reference>
<evidence type="ECO:0000256" key="1">
    <source>
        <dbReference type="SAM" id="MobiDB-lite"/>
    </source>
</evidence>
<dbReference type="AlphaFoldDB" id="A0AAV3UHI0"/>
<dbReference type="GeneID" id="68616183"/>
<accession>A0AAV3UHI0</accession>
<feature type="transmembrane region" description="Helical" evidence="2">
    <location>
        <begin position="55"/>
        <end position="76"/>
    </location>
</feature>